<dbReference type="AlphaFoldDB" id="S4NYC5"/>
<accession>S4NYC5</accession>
<sequence>MTLPKNQKNQNLPLNLAALRKVIVMIRLYQSPGTRRKRNALILQGRTVIRIRNVRKNENIRKRKRSI</sequence>
<protein>
    <submittedName>
        <fullName evidence="1">Uncharacterized protein</fullName>
    </submittedName>
</protein>
<evidence type="ECO:0000313" key="1">
    <source>
        <dbReference type="EMBL" id="JAA80738.1"/>
    </source>
</evidence>
<reference evidence="1" key="2">
    <citation type="submission" date="2013-05" db="EMBL/GenBank/DDBJ databases">
        <authorList>
            <person name="Carter J.-M."/>
            <person name="Baker S.C."/>
            <person name="Pink R."/>
            <person name="Carter D.R.F."/>
            <person name="Collins A."/>
            <person name="Tomlin J."/>
            <person name="Gibbs M."/>
            <person name="Breuker C.J."/>
        </authorList>
    </citation>
    <scope>NUCLEOTIDE SEQUENCE</scope>
    <source>
        <tissue evidence="1">Ovary</tissue>
    </source>
</reference>
<reference evidence="1" key="1">
    <citation type="journal article" date="2013" name="BMC Genomics">
        <title>Unscrambling butterfly oogenesis.</title>
        <authorList>
            <person name="Carter J.M."/>
            <person name="Baker S.C."/>
            <person name="Pink R."/>
            <person name="Carter D.R."/>
            <person name="Collins A."/>
            <person name="Tomlin J."/>
            <person name="Gibbs M."/>
            <person name="Breuker C.J."/>
        </authorList>
    </citation>
    <scope>NUCLEOTIDE SEQUENCE</scope>
    <source>
        <tissue evidence="1">Ovary</tissue>
    </source>
</reference>
<feature type="non-terminal residue" evidence="1">
    <location>
        <position position="67"/>
    </location>
</feature>
<organism evidence="1">
    <name type="scientific">Pararge aegeria</name>
    <name type="common">speckled wood butterfly</name>
    <dbReference type="NCBI Taxonomy" id="116150"/>
    <lineage>
        <taxon>Eukaryota</taxon>
        <taxon>Metazoa</taxon>
        <taxon>Ecdysozoa</taxon>
        <taxon>Arthropoda</taxon>
        <taxon>Hexapoda</taxon>
        <taxon>Insecta</taxon>
        <taxon>Pterygota</taxon>
        <taxon>Neoptera</taxon>
        <taxon>Endopterygota</taxon>
        <taxon>Lepidoptera</taxon>
        <taxon>Glossata</taxon>
        <taxon>Ditrysia</taxon>
        <taxon>Papilionoidea</taxon>
        <taxon>Nymphalidae</taxon>
        <taxon>Satyrinae</taxon>
        <taxon>Satyrini</taxon>
        <taxon>Parargina</taxon>
        <taxon>Pararge</taxon>
    </lineage>
</organism>
<dbReference type="EMBL" id="GAIX01011822">
    <property type="protein sequence ID" value="JAA80738.1"/>
    <property type="molecule type" value="Transcribed_RNA"/>
</dbReference>
<proteinExistence type="predicted"/>
<name>S4NYC5_9NEOP</name>